<evidence type="ECO:0000256" key="2">
    <source>
        <dbReference type="ARBA" id="ARBA00022723"/>
    </source>
</evidence>
<accession>A0A0A8L2R7</accession>
<keyword evidence="7" id="KW-1185">Reference proteome</keyword>
<comment type="similarity">
    <text evidence="4">Belongs to the eukaryotic/archaeal RNase P protein component 4 family.</text>
</comment>
<protein>
    <submittedName>
        <fullName evidence="6">WGS project CCBQ000000000 data, contig 00012</fullName>
    </submittedName>
</protein>
<evidence type="ECO:0000256" key="4">
    <source>
        <dbReference type="ARBA" id="ARBA00038402"/>
    </source>
</evidence>
<sequence>MSGLIGKTKEKKSNIDSEGTLRIPAPKNIGNKEHYQRLNYLIQSSAFLSAQINDTDESLSRNYMKNMDAIRKKNQLALSPQVKRQVCKKCHRLLVPGRNLEMRIMNNTKKIRKRDVKAIRKSDILTYQCACGERKNFPIGKDPAYQLHLEKPGNLISI</sequence>
<dbReference type="OrthoDB" id="128536at2759"/>
<reference evidence="6 7" key="1">
    <citation type="submission" date="2014-03" db="EMBL/GenBank/DDBJ databases">
        <title>The genome of Kluyveromyces dobzhanskii.</title>
        <authorList>
            <person name="Nystedt B."/>
            <person name="Astrom S."/>
        </authorList>
    </citation>
    <scope>NUCLEOTIDE SEQUENCE [LARGE SCALE GENOMIC DNA]</scope>
    <source>
        <strain evidence="6 7">CBS 2104</strain>
    </source>
</reference>
<dbReference type="GO" id="GO:0005655">
    <property type="term" value="C:nucleolar ribonuclease P complex"/>
    <property type="evidence" value="ECO:0007669"/>
    <property type="project" value="TreeGrafter"/>
</dbReference>
<dbReference type="Pfam" id="PF04032">
    <property type="entry name" value="Rpr2"/>
    <property type="match status" value="1"/>
</dbReference>
<dbReference type="Proteomes" id="UP000031516">
    <property type="component" value="Unassembled WGS sequence"/>
</dbReference>
<gene>
    <name evidence="6" type="ORF">KLDO_g864B</name>
</gene>
<dbReference type="PANTHER" id="PTHR14742:SF0">
    <property type="entry name" value="RIBONUCLEASE P PROTEIN SUBUNIT P21"/>
    <property type="match status" value="1"/>
</dbReference>
<organism evidence="6 7">
    <name type="scientific">Kluyveromyces dobzhanskii CBS 2104</name>
    <dbReference type="NCBI Taxonomy" id="1427455"/>
    <lineage>
        <taxon>Eukaryota</taxon>
        <taxon>Fungi</taxon>
        <taxon>Dikarya</taxon>
        <taxon>Ascomycota</taxon>
        <taxon>Saccharomycotina</taxon>
        <taxon>Saccharomycetes</taxon>
        <taxon>Saccharomycetales</taxon>
        <taxon>Saccharomycetaceae</taxon>
        <taxon>Kluyveromyces</taxon>
    </lineage>
</organism>
<evidence type="ECO:0000256" key="1">
    <source>
        <dbReference type="ARBA" id="ARBA00022694"/>
    </source>
</evidence>
<dbReference type="Gene3D" id="6.20.50.20">
    <property type="match status" value="1"/>
</dbReference>
<dbReference type="GO" id="GO:0008033">
    <property type="term" value="P:tRNA processing"/>
    <property type="evidence" value="ECO:0007669"/>
    <property type="project" value="UniProtKB-KW"/>
</dbReference>
<name>A0A0A8L2R7_9SACH</name>
<dbReference type="InterPro" id="IPR007175">
    <property type="entry name" value="Rpr2/Snm1/Rpp21"/>
</dbReference>
<keyword evidence="1" id="KW-0819">tRNA processing</keyword>
<dbReference type="GO" id="GO:0046872">
    <property type="term" value="F:metal ion binding"/>
    <property type="evidence" value="ECO:0007669"/>
    <property type="project" value="UniProtKB-KW"/>
</dbReference>
<keyword evidence="2" id="KW-0479">Metal-binding</keyword>
<dbReference type="PANTHER" id="PTHR14742">
    <property type="entry name" value="RIBONUCLEASE P SUBUNIT P21"/>
    <property type="match status" value="1"/>
</dbReference>
<dbReference type="EMBL" id="CCBQ010000016">
    <property type="protein sequence ID" value="CDO92547.1"/>
    <property type="molecule type" value="Genomic_DNA"/>
</dbReference>
<keyword evidence="3" id="KW-0862">Zinc</keyword>
<comment type="caution">
    <text evidence="6">The sequence shown here is derived from an EMBL/GenBank/DDBJ whole genome shotgun (WGS) entry which is preliminary data.</text>
</comment>
<feature type="region of interest" description="Disordered" evidence="5">
    <location>
        <begin position="1"/>
        <end position="27"/>
    </location>
</feature>
<evidence type="ECO:0000313" key="7">
    <source>
        <dbReference type="Proteomes" id="UP000031516"/>
    </source>
</evidence>
<evidence type="ECO:0000313" key="6">
    <source>
        <dbReference type="EMBL" id="CDO92547.1"/>
    </source>
</evidence>
<evidence type="ECO:0000256" key="5">
    <source>
        <dbReference type="SAM" id="MobiDB-lite"/>
    </source>
</evidence>
<dbReference type="AlphaFoldDB" id="A0A0A8L2R7"/>
<proteinExistence type="inferred from homology"/>
<evidence type="ECO:0000256" key="3">
    <source>
        <dbReference type="ARBA" id="ARBA00022833"/>
    </source>
</evidence>